<dbReference type="InterPro" id="IPR051323">
    <property type="entry name" value="AtsK-like"/>
</dbReference>
<protein>
    <submittedName>
        <fullName evidence="8">Alpha-ketoglutarate-dependent taurine dioxygenase</fullName>
    </submittedName>
</protein>
<evidence type="ECO:0000313" key="9">
    <source>
        <dbReference type="EMBL" id="WPA98341.1"/>
    </source>
</evidence>
<dbReference type="GO" id="GO:0046872">
    <property type="term" value="F:metal ion binding"/>
    <property type="evidence" value="ECO:0007669"/>
    <property type="project" value="UniProtKB-KW"/>
</dbReference>
<dbReference type="OrthoDB" id="10257314at2759"/>
<dbReference type="Gene3D" id="3.60.130.10">
    <property type="entry name" value="Clavaminate synthase-like"/>
    <property type="match status" value="1"/>
</dbReference>
<keyword evidence="6" id="KW-0408">Iron</keyword>
<evidence type="ECO:0000256" key="3">
    <source>
        <dbReference type="ARBA" id="ARBA00022723"/>
    </source>
</evidence>
<dbReference type="Proteomes" id="UP001302367">
    <property type="component" value="Chromosome 2"/>
</dbReference>
<evidence type="ECO:0000256" key="4">
    <source>
        <dbReference type="ARBA" id="ARBA00022964"/>
    </source>
</evidence>
<keyword evidence="5" id="KW-0560">Oxidoreductase</keyword>
<comment type="similarity">
    <text evidence="2">Belongs to the TfdA dioxygenase family.</text>
</comment>
<comment type="cofactor">
    <cofactor evidence="1">
        <name>Fe(2+)</name>
        <dbReference type="ChEBI" id="CHEBI:29033"/>
    </cofactor>
</comment>
<dbReference type="AlphaFoldDB" id="A0A2G5HZE6"/>
<dbReference type="PANTHER" id="PTHR30468:SF10">
    <property type="entry name" value="TAUD_TFDA-LIKE DOMAIN-CONTAINING PROTEIN"/>
    <property type="match status" value="1"/>
</dbReference>
<dbReference type="GO" id="GO:0016706">
    <property type="term" value="F:2-oxoglutarate-dependent dioxygenase activity"/>
    <property type="evidence" value="ECO:0007669"/>
    <property type="project" value="TreeGrafter"/>
</dbReference>
<dbReference type="GO" id="GO:0005737">
    <property type="term" value="C:cytoplasm"/>
    <property type="evidence" value="ECO:0007669"/>
    <property type="project" value="TreeGrafter"/>
</dbReference>
<dbReference type="EMBL" id="LKMD01000102">
    <property type="protein sequence ID" value="PIA97919.1"/>
    <property type="molecule type" value="Genomic_DNA"/>
</dbReference>
<evidence type="ECO:0000256" key="2">
    <source>
        <dbReference type="ARBA" id="ARBA00005896"/>
    </source>
</evidence>
<evidence type="ECO:0000256" key="5">
    <source>
        <dbReference type="ARBA" id="ARBA00023002"/>
    </source>
</evidence>
<reference evidence="8 10" key="1">
    <citation type="submission" date="2015-10" db="EMBL/GenBank/DDBJ databases">
        <title>The cercosporin biosynthetic gene cluster was horizontally transferred to several fungal lineages and shown to be expanded in Cercospora beticola based on microsynteny with recipient genomes.</title>
        <authorList>
            <person name="De Jonge R."/>
            <person name="Ebert M.K."/>
            <person name="Suttle J.C."/>
            <person name="Jurick Ii W.M."/>
            <person name="Secor G.A."/>
            <person name="Thomma B.P."/>
            <person name="Van De Peer Y."/>
            <person name="Bolton M.D."/>
        </authorList>
    </citation>
    <scope>NUCLEOTIDE SEQUENCE [LARGE SCALE GENOMIC DNA]</scope>
    <source>
        <strain evidence="8 10">09-40</strain>
    </source>
</reference>
<keyword evidence="3" id="KW-0479">Metal-binding</keyword>
<feature type="domain" description="TauD/TfdA-like" evidence="7">
    <location>
        <begin position="52"/>
        <end position="349"/>
    </location>
</feature>
<dbReference type="InterPro" id="IPR003819">
    <property type="entry name" value="TauD/TfdA-like"/>
</dbReference>
<dbReference type="EMBL" id="CP134185">
    <property type="protein sequence ID" value="WPA98341.1"/>
    <property type="molecule type" value="Genomic_DNA"/>
</dbReference>
<reference evidence="9 11" key="2">
    <citation type="submission" date="2023-09" db="EMBL/GenBank/DDBJ databases">
        <title>Complete-Gapless Cercospora beticola genome.</title>
        <authorList>
            <person name="Wyatt N.A."/>
            <person name="Spanner R.E."/>
            <person name="Bolton M.D."/>
        </authorList>
    </citation>
    <scope>NUCLEOTIDE SEQUENCE [LARGE SCALE GENOMIC DNA]</scope>
    <source>
        <strain evidence="9">Cb09-40</strain>
    </source>
</reference>
<sequence length="380" mass="42080">MAPSAAEVETAPAVAEVTNGVKKLLSADSTSSSLKREPLTYSGSLDEYESFDVTNVIGREFPHLQLSQILHDDRKIRDLAITVSQRGVVFFRNQDLQITDQKILGQKLGELTGKPKTSGLHRHALLNGKSLGIKLGENGEELPDDDEISIISSQANRKYYEERYKAASVHLASDGWHADISFEPIPSDYAILKIVQPPEDAGGDTLWASGYEAYDRLSPPVKKFAEGLTATHHTPEFAKTAARNGLQLVDGERGAPENVGLDFAASHPVVRTNPVTGWKSLYGAAGQVREGYIDDVTPRESELLKDYFLSVIANNHDLQVRFRWNKNDLAIWDNRSTFHTATNDYYGARQGNRVVSLGERPYYDPASLSRREALAKEGKR</sequence>
<keyword evidence="4 8" id="KW-0223">Dioxygenase</keyword>
<dbReference type="Pfam" id="PF02668">
    <property type="entry name" value="TauD"/>
    <property type="match status" value="1"/>
</dbReference>
<evidence type="ECO:0000313" key="10">
    <source>
        <dbReference type="Proteomes" id="UP000230605"/>
    </source>
</evidence>
<dbReference type="PANTHER" id="PTHR30468">
    <property type="entry name" value="ALPHA-KETOGLUTARATE-DEPENDENT SULFONATE DIOXYGENASE"/>
    <property type="match status" value="1"/>
</dbReference>
<dbReference type="SUPFAM" id="SSF51197">
    <property type="entry name" value="Clavaminate synthase-like"/>
    <property type="match status" value="1"/>
</dbReference>
<accession>A0A2G5HZE6</accession>
<evidence type="ECO:0000259" key="7">
    <source>
        <dbReference type="Pfam" id="PF02668"/>
    </source>
</evidence>
<dbReference type="InterPro" id="IPR042098">
    <property type="entry name" value="TauD-like_sf"/>
</dbReference>
<organism evidence="8 10">
    <name type="scientific">Cercospora beticola</name>
    <name type="common">Sugarbeet leaf spot fungus</name>
    <dbReference type="NCBI Taxonomy" id="122368"/>
    <lineage>
        <taxon>Eukaryota</taxon>
        <taxon>Fungi</taxon>
        <taxon>Dikarya</taxon>
        <taxon>Ascomycota</taxon>
        <taxon>Pezizomycotina</taxon>
        <taxon>Dothideomycetes</taxon>
        <taxon>Dothideomycetidae</taxon>
        <taxon>Mycosphaerellales</taxon>
        <taxon>Mycosphaerellaceae</taxon>
        <taxon>Cercospora</taxon>
    </lineage>
</organism>
<evidence type="ECO:0000256" key="6">
    <source>
        <dbReference type="ARBA" id="ARBA00023004"/>
    </source>
</evidence>
<dbReference type="Proteomes" id="UP000230605">
    <property type="component" value="Chromosome 2"/>
</dbReference>
<proteinExistence type="inferred from homology"/>
<gene>
    <name evidence="8" type="ORF">CB0940_05761</name>
    <name evidence="9" type="ORF">RHO25_002953</name>
</gene>
<evidence type="ECO:0000313" key="11">
    <source>
        <dbReference type="Proteomes" id="UP001302367"/>
    </source>
</evidence>
<evidence type="ECO:0000313" key="8">
    <source>
        <dbReference type="EMBL" id="PIA97919.1"/>
    </source>
</evidence>
<name>A0A2G5HZE6_CERBT</name>
<keyword evidence="11" id="KW-1185">Reference proteome</keyword>
<evidence type="ECO:0000256" key="1">
    <source>
        <dbReference type="ARBA" id="ARBA00001954"/>
    </source>
</evidence>